<dbReference type="EMBL" id="MU273473">
    <property type="protein sequence ID" value="KAI0036295.1"/>
    <property type="molecule type" value="Genomic_DNA"/>
</dbReference>
<feature type="non-terminal residue" evidence="1">
    <location>
        <position position="1"/>
    </location>
</feature>
<sequence length="294" mass="32692">ILATMAVPQLDQPALRYPEDIPPQAQVTHEDAVRMLLRAVDLAQRTPFVWKYVDKPADGTLMLFFVQQSHPPPLDGIRYIEPEQRYAVQFGQFVRPVPRSPLPLLTTSFQELEIHESRFGFIPGREPIASHLRRRFRLVRGGYPALALYHWTHGPQQPVPPQLFALPARRYPLPPVEQPGIALFVLGENKGKRVPVQGGGGGGGGGMGAGGQQAAQQQVQLQAQNQHMAALERQRAQAQAQAHPQRAPPAPPRLEEEPDPAEDIEHITTRTLAMARYRRNGEFMADVFVHAALG</sequence>
<name>A0ACB8QWV2_9AGAM</name>
<proteinExistence type="predicted"/>
<organism evidence="1 2">
    <name type="scientific">Vararia minispora EC-137</name>
    <dbReference type="NCBI Taxonomy" id="1314806"/>
    <lineage>
        <taxon>Eukaryota</taxon>
        <taxon>Fungi</taxon>
        <taxon>Dikarya</taxon>
        <taxon>Basidiomycota</taxon>
        <taxon>Agaricomycotina</taxon>
        <taxon>Agaricomycetes</taxon>
        <taxon>Russulales</taxon>
        <taxon>Lachnocladiaceae</taxon>
        <taxon>Vararia</taxon>
    </lineage>
</organism>
<reference evidence="1" key="2">
    <citation type="journal article" date="2022" name="New Phytol.">
        <title>Evolutionary transition to the ectomycorrhizal habit in the genomes of a hyperdiverse lineage of mushroom-forming fungi.</title>
        <authorList>
            <person name="Looney B."/>
            <person name="Miyauchi S."/>
            <person name="Morin E."/>
            <person name="Drula E."/>
            <person name="Courty P.E."/>
            <person name="Kohler A."/>
            <person name="Kuo A."/>
            <person name="LaButti K."/>
            <person name="Pangilinan J."/>
            <person name="Lipzen A."/>
            <person name="Riley R."/>
            <person name="Andreopoulos W."/>
            <person name="He G."/>
            <person name="Johnson J."/>
            <person name="Nolan M."/>
            <person name="Tritt A."/>
            <person name="Barry K.W."/>
            <person name="Grigoriev I.V."/>
            <person name="Nagy L.G."/>
            <person name="Hibbett D."/>
            <person name="Henrissat B."/>
            <person name="Matheny P.B."/>
            <person name="Labbe J."/>
            <person name="Martin F.M."/>
        </authorList>
    </citation>
    <scope>NUCLEOTIDE SEQUENCE</scope>
    <source>
        <strain evidence="1">EC-137</strain>
    </source>
</reference>
<keyword evidence="2" id="KW-1185">Reference proteome</keyword>
<evidence type="ECO:0000313" key="2">
    <source>
        <dbReference type="Proteomes" id="UP000814128"/>
    </source>
</evidence>
<reference evidence="1" key="1">
    <citation type="submission" date="2021-02" db="EMBL/GenBank/DDBJ databases">
        <authorList>
            <consortium name="DOE Joint Genome Institute"/>
            <person name="Ahrendt S."/>
            <person name="Looney B.P."/>
            <person name="Miyauchi S."/>
            <person name="Morin E."/>
            <person name="Drula E."/>
            <person name="Courty P.E."/>
            <person name="Chicoki N."/>
            <person name="Fauchery L."/>
            <person name="Kohler A."/>
            <person name="Kuo A."/>
            <person name="Labutti K."/>
            <person name="Pangilinan J."/>
            <person name="Lipzen A."/>
            <person name="Riley R."/>
            <person name="Andreopoulos W."/>
            <person name="He G."/>
            <person name="Johnson J."/>
            <person name="Barry K.W."/>
            <person name="Grigoriev I.V."/>
            <person name="Nagy L."/>
            <person name="Hibbett D."/>
            <person name="Henrissat B."/>
            <person name="Matheny P.B."/>
            <person name="Labbe J."/>
            <person name="Martin F."/>
        </authorList>
    </citation>
    <scope>NUCLEOTIDE SEQUENCE</scope>
    <source>
        <strain evidence="1">EC-137</strain>
    </source>
</reference>
<accession>A0ACB8QWV2</accession>
<dbReference type="Proteomes" id="UP000814128">
    <property type="component" value="Unassembled WGS sequence"/>
</dbReference>
<protein>
    <submittedName>
        <fullName evidence="1">Uncharacterized protein</fullName>
    </submittedName>
</protein>
<gene>
    <name evidence="1" type="ORF">K488DRAFT_31741</name>
</gene>
<comment type="caution">
    <text evidence="1">The sequence shown here is derived from an EMBL/GenBank/DDBJ whole genome shotgun (WGS) entry which is preliminary data.</text>
</comment>
<evidence type="ECO:0000313" key="1">
    <source>
        <dbReference type="EMBL" id="KAI0036295.1"/>
    </source>
</evidence>
<feature type="non-terminal residue" evidence="1">
    <location>
        <position position="294"/>
    </location>
</feature>